<evidence type="ECO:0000313" key="2">
    <source>
        <dbReference type="EMBL" id="KYN29073.1"/>
    </source>
</evidence>
<dbReference type="GO" id="GO:0005634">
    <property type="term" value="C:nucleus"/>
    <property type="evidence" value="ECO:0007669"/>
    <property type="project" value="InterPro"/>
</dbReference>
<feature type="domain" description="DUF1907" evidence="1">
    <location>
        <begin position="38"/>
        <end position="157"/>
    </location>
</feature>
<dbReference type="SUPFAM" id="SSF117856">
    <property type="entry name" value="AF0104/ALDC/Ptd012-like"/>
    <property type="match status" value="1"/>
</dbReference>
<evidence type="ECO:0000259" key="1">
    <source>
        <dbReference type="Pfam" id="PF08925"/>
    </source>
</evidence>
<dbReference type="AlphaFoldDB" id="A0A151JPR3"/>
<dbReference type="Pfam" id="PF08925">
    <property type="entry name" value="DUF1907"/>
    <property type="match status" value="1"/>
</dbReference>
<organism evidence="2 3">
    <name type="scientific">Trachymyrmex cornetzi</name>
    <dbReference type="NCBI Taxonomy" id="471704"/>
    <lineage>
        <taxon>Eukaryota</taxon>
        <taxon>Metazoa</taxon>
        <taxon>Ecdysozoa</taxon>
        <taxon>Arthropoda</taxon>
        <taxon>Hexapoda</taxon>
        <taxon>Insecta</taxon>
        <taxon>Pterygota</taxon>
        <taxon>Neoptera</taxon>
        <taxon>Endopterygota</taxon>
        <taxon>Hymenoptera</taxon>
        <taxon>Apocrita</taxon>
        <taxon>Aculeata</taxon>
        <taxon>Formicoidea</taxon>
        <taxon>Formicidae</taxon>
        <taxon>Myrmicinae</taxon>
        <taxon>Trachymyrmex</taxon>
    </lineage>
</organism>
<gene>
    <name evidence="2" type="ORF">ALC57_01503</name>
</gene>
<keyword evidence="3" id="KW-1185">Reference proteome</keyword>
<proteinExistence type="predicted"/>
<dbReference type="STRING" id="471704.A0A151JPR3"/>
<dbReference type="Proteomes" id="UP000078492">
    <property type="component" value="Unassembled WGS sequence"/>
</dbReference>
<accession>A0A151JPR3</accession>
<reference evidence="2 3" key="1">
    <citation type="submission" date="2015-09" db="EMBL/GenBank/DDBJ databases">
        <title>Trachymyrmex cornetzi WGS genome.</title>
        <authorList>
            <person name="Nygaard S."/>
            <person name="Hu H."/>
            <person name="Boomsma J."/>
            <person name="Zhang G."/>
        </authorList>
    </citation>
    <scope>NUCLEOTIDE SEQUENCE [LARGE SCALE GENOMIC DNA]</scope>
    <source>
        <strain evidence="2">Tcor2-1</strain>
        <tissue evidence="2">Whole body</tissue>
    </source>
</reference>
<protein>
    <recommendedName>
        <fullName evidence="1">DUF1907 domain-containing protein</fullName>
    </recommendedName>
</protein>
<dbReference type="EMBL" id="KQ978713">
    <property type="protein sequence ID" value="KYN29073.1"/>
    <property type="molecule type" value="Genomic_DNA"/>
</dbReference>
<evidence type="ECO:0000313" key="3">
    <source>
        <dbReference type="Proteomes" id="UP000078492"/>
    </source>
</evidence>
<sequence length="403" mass="47240">MNAMYTAPMGIRNESRLIFKESRNGQTRIEKLTDPNQMMYTYKGNFFISEGGVLKMTNGRVGCNLIWDEYRDRILPFPDFVKAQQCTEICLESDMVAVGTIINHQPLQFNQEQRYGVNLYDRSEFHCFNNYGAGGQFITDTTPDTTEYEGYFNVAENSRGCFTTRVTVKRLQRELARTRDLKRAEHVFPFLFLLVRTNICGVYLCRYPLKWYVSTYQPPLTRSKESLKILEVRPKKYCVPARGYDIHLIKEKPKSRFARVLNKHCHLLTLLYVQNVQIELYTHGYIRPITHSRSSISFCIMYMHYFIVFHVLHEILLWGEGVESVFVLTFLLGDLTQPFISSLWRAAHCPDDLHKIGVSSGNVKLNRARRDTCIWFFDNDIRSRITETTWLMHVSFTHRRDAP</sequence>
<name>A0A151JPR3_9HYME</name>
<dbReference type="InterPro" id="IPR015021">
    <property type="entry name" value="C11orf54_DUF1907"/>
</dbReference>